<accession>A0A2W4QZV9</accession>
<comment type="caution">
    <text evidence="2">The sequence shown here is derived from an EMBL/GenBank/DDBJ whole genome shotgun (WGS) entry which is preliminary data.</text>
</comment>
<dbReference type="GO" id="GO:0007165">
    <property type="term" value="P:signal transduction"/>
    <property type="evidence" value="ECO:0007669"/>
    <property type="project" value="InterPro"/>
</dbReference>
<organism evidence="2 3">
    <name type="scientific">Candidatus Methylumidiphilus alinenensis</name>
    <dbReference type="NCBI Taxonomy" id="2202197"/>
    <lineage>
        <taxon>Bacteria</taxon>
        <taxon>Pseudomonadati</taxon>
        <taxon>Pseudomonadota</taxon>
        <taxon>Gammaproteobacteria</taxon>
        <taxon>Methylococcales</taxon>
        <taxon>Candidatus Methylumidiphilus</taxon>
    </lineage>
</organism>
<evidence type="ECO:0000259" key="1">
    <source>
        <dbReference type="Pfam" id="PF13676"/>
    </source>
</evidence>
<dbReference type="EMBL" id="QJPH01000359">
    <property type="protein sequence ID" value="PZN76466.1"/>
    <property type="molecule type" value="Genomic_DNA"/>
</dbReference>
<evidence type="ECO:0000313" key="3">
    <source>
        <dbReference type="Proteomes" id="UP000249396"/>
    </source>
</evidence>
<gene>
    <name evidence="2" type="ORF">DM484_16660</name>
</gene>
<reference evidence="2 3" key="1">
    <citation type="journal article" date="2018" name="Aquat. Microb. Ecol.">
        <title>Gammaproteobacterial methanotrophs dominate.</title>
        <authorList>
            <person name="Rissanen A.J."/>
            <person name="Saarenheimo J."/>
            <person name="Tiirola M."/>
            <person name="Peura S."/>
            <person name="Aalto S.L."/>
            <person name="Karvinen A."/>
            <person name="Nykanen H."/>
        </authorList>
    </citation>
    <scope>NUCLEOTIDE SEQUENCE [LARGE SCALE GENOMIC DNA]</scope>
    <source>
        <strain evidence="2">AMbin10</strain>
    </source>
</reference>
<dbReference type="AlphaFoldDB" id="A0A2W4QZV9"/>
<dbReference type="Proteomes" id="UP000249396">
    <property type="component" value="Unassembled WGS sequence"/>
</dbReference>
<sequence>MSPRSTASEWVKDEISWAINNIPDRIIPVLIEDCQPIDFHIRIPRLQYIDFKYNIQKAREDLIKLLVSSEYKPYVGDIGHPDPLRELRHRFWKPIIQHFQHQRVTW</sequence>
<name>A0A2W4QZV9_9GAMM</name>
<proteinExistence type="predicted"/>
<dbReference type="Gene3D" id="3.40.50.10140">
    <property type="entry name" value="Toll/interleukin-1 receptor homology (TIR) domain"/>
    <property type="match status" value="1"/>
</dbReference>
<feature type="domain" description="TIR" evidence="1">
    <location>
        <begin position="1"/>
        <end position="60"/>
    </location>
</feature>
<dbReference type="InterPro" id="IPR000157">
    <property type="entry name" value="TIR_dom"/>
</dbReference>
<protein>
    <recommendedName>
        <fullName evidence="1">TIR domain-containing protein</fullName>
    </recommendedName>
</protein>
<dbReference type="Pfam" id="PF13676">
    <property type="entry name" value="TIR_2"/>
    <property type="match status" value="1"/>
</dbReference>
<dbReference type="SUPFAM" id="SSF52200">
    <property type="entry name" value="Toll/Interleukin receptor TIR domain"/>
    <property type="match status" value="1"/>
</dbReference>
<evidence type="ECO:0000313" key="2">
    <source>
        <dbReference type="EMBL" id="PZN76466.1"/>
    </source>
</evidence>
<dbReference type="InterPro" id="IPR035897">
    <property type="entry name" value="Toll_tir_struct_dom_sf"/>
</dbReference>